<accession>A0ABW6JVX4</accession>
<comment type="caution">
    <text evidence="1">The sequence shown here is derived from an EMBL/GenBank/DDBJ whole genome shotgun (WGS) entry which is preliminary data.</text>
</comment>
<dbReference type="RefSeq" id="WP_389217133.1">
    <property type="nucleotide sequence ID" value="NZ_JBIACJ010000003.1"/>
</dbReference>
<evidence type="ECO:0008006" key="3">
    <source>
        <dbReference type="Google" id="ProtNLM"/>
    </source>
</evidence>
<reference evidence="1 2" key="1">
    <citation type="submission" date="2024-08" db="EMBL/GenBank/DDBJ databases">
        <title>Two novel Cytobacillus novel species.</title>
        <authorList>
            <person name="Liu G."/>
        </authorList>
    </citation>
    <scope>NUCLEOTIDE SEQUENCE [LARGE SCALE GENOMIC DNA]</scope>
    <source>
        <strain evidence="1 2">FJAT-53684</strain>
    </source>
</reference>
<proteinExistence type="predicted"/>
<evidence type="ECO:0000313" key="1">
    <source>
        <dbReference type="EMBL" id="MFE8695986.1"/>
    </source>
</evidence>
<keyword evidence="2" id="KW-1185">Reference proteome</keyword>
<name>A0ABW6JVX4_9BACI</name>
<gene>
    <name evidence="1" type="ORF">ACFYKT_06440</name>
</gene>
<organism evidence="1 2">
    <name type="scientific">Cytobacillus mangrovibacter</name>
    <dbReference type="NCBI Taxonomy" id="3299024"/>
    <lineage>
        <taxon>Bacteria</taxon>
        <taxon>Bacillati</taxon>
        <taxon>Bacillota</taxon>
        <taxon>Bacilli</taxon>
        <taxon>Bacillales</taxon>
        <taxon>Bacillaceae</taxon>
        <taxon>Cytobacillus</taxon>
    </lineage>
</organism>
<dbReference type="PROSITE" id="PS51257">
    <property type="entry name" value="PROKAR_LIPOPROTEIN"/>
    <property type="match status" value="1"/>
</dbReference>
<sequence>MKKSFALICLIIMIATGCGLETKTIPEFYKRNLDEVTKIVIVDGSTGYRKTMTDNLVIKEFLDKIKDIKFIPEENQEDRTGWRYSITLFQDEEKTFQFGLTQVNEHYYYTDPDIHPIVDDFYKSLDGQEE</sequence>
<evidence type="ECO:0000313" key="2">
    <source>
        <dbReference type="Proteomes" id="UP001601058"/>
    </source>
</evidence>
<dbReference type="Proteomes" id="UP001601058">
    <property type="component" value="Unassembled WGS sequence"/>
</dbReference>
<protein>
    <recommendedName>
        <fullName evidence="3">Lipoprotein</fullName>
    </recommendedName>
</protein>
<dbReference type="EMBL" id="JBIACJ010000003">
    <property type="protein sequence ID" value="MFE8695986.1"/>
    <property type="molecule type" value="Genomic_DNA"/>
</dbReference>